<dbReference type="AlphaFoldDB" id="A0A8H5FTP0"/>
<feature type="region of interest" description="Disordered" evidence="2">
    <location>
        <begin position="86"/>
        <end position="106"/>
    </location>
</feature>
<reference evidence="3 4" key="1">
    <citation type="journal article" date="2020" name="ISME J.">
        <title>Uncovering the hidden diversity of litter-decomposition mechanisms in mushroom-forming fungi.</title>
        <authorList>
            <person name="Floudas D."/>
            <person name="Bentzer J."/>
            <person name="Ahren D."/>
            <person name="Johansson T."/>
            <person name="Persson P."/>
            <person name="Tunlid A."/>
        </authorList>
    </citation>
    <scope>NUCLEOTIDE SEQUENCE [LARGE SCALE GENOMIC DNA]</scope>
    <source>
        <strain evidence="3 4">CBS 291.85</strain>
    </source>
</reference>
<keyword evidence="4" id="KW-1185">Reference proteome</keyword>
<feature type="compositionally biased region" description="Basic and acidic residues" evidence="2">
    <location>
        <begin position="52"/>
        <end position="66"/>
    </location>
</feature>
<gene>
    <name evidence="3" type="ORF">D9758_006785</name>
</gene>
<name>A0A8H5FTP0_9AGAR</name>
<dbReference type="Pfam" id="PF08939">
    <property type="entry name" value="Bles03"/>
    <property type="match status" value="1"/>
</dbReference>
<dbReference type="Gene3D" id="3.30.760.10">
    <property type="entry name" value="RNA Cap, Translation Initiation Factor Eif4e"/>
    <property type="match status" value="1"/>
</dbReference>
<dbReference type="InterPro" id="IPR015034">
    <property type="entry name" value="Bles03"/>
</dbReference>
<sequence length="315" mass="35354">MSKADEETIPLSYKYHWSQDSEMPLKDFLAKYRPSMVQNDGTKPWIWVSPPNKDDEHRSSRGEDQAIEEGCKLLEEVTARVEEIKNDSSIPARSSKKTGAKGKKEIREQVQAEATEKLKEIALEHDYVVGKWLLFAPQAKVDAIWSDLATSLVEGPLAKTKAFRAKVATSPPSETPNYQHVMCLYIPNVYDKDTVTSIMKILLRNHGFNLSGVKSDLYTLIGLDSKHPSGIQSTELKEQYFAELMSNKSSAETSETTGDVSEKSNEPSAAKAKSKPKPKKKNDPFESDDDDKDDGAKKRAKDSDDEEEQPKKKQK</sequence>
<evidence type="ECO:0000313" key="3">
    <source>
        <dbReference type="EMBL" id="KAF5348659.1"/>
    </source>
</evidence>
<comment type="caution">
    <text evidence="3">The sequence shown here is derived from an EMBL/GenBank/DDBJ whole genome shotgun (WGS) entry which is preliminary data.</text>
</comment>
<feature type="region of interest" description="Disordered" evidence="2">
    <location>
        <begin position="41"/>
        <end position="66"/>
    </location>
</feature>
<dbReference type="OrthoDB" id="10067381at2759"/>
<organism evidence="3 4">
    <name type="scientific">Tetrapyrgos nigripes</name>
    <dbReference type="NCBI Taxonomy" id="182062"/>
    <lineage>
        <taxon>Eukaryota</taxon>
        <taxon>Fungi</taxon>
        <taxon>Dikarya</taxon>
        <taxon>Basidiomycota</taxon>
        <taxon>Agaricomycotina</taxon>
        <taxon>Agaricomycetes</taxon>
        <taxon>Agaricomycetidae</taxon>
        <taxon>Agaricales</taxon>
        <taxon>Marasmiineae</taxon>
        <taxon>Marasmiaceae</taxon>
        <taxon>Tetrapyrgos</taxon>
    </lineage>
</organism>
<dbReference type="PANTHER" id="PTHR31977">
    <property type="entry name" value="UPF0696 PROTEIN C11ORF68"/>
    <property type="match status" value="1"/>
</dbReference>
<comment type="similarity">
    <text evidence="1">Belongs to the UPF0696 family.</text>
</comment>
<dbReference type="EMBL" id="JAACJM010000085">
    <property type="protein sequence ID" value="KAF5348659.1"/>
    <property type="molecule type" value="Genomic_DNA"/>
</dbReference>
<dbReference type="Proteomes" id="UP000559256">
    <property type="component" value="Unassembled WGS sequence"/>
</dbReference>
<evidence type="ECO:0000313" key="4">
    <source>
        <dbReference type="Proteomes" id="UP000559256"/>
    </source>
</evidence>
<dbReference type="InterPro" id="IPR023398">
    <property type="entry name" value="TIF_eIF4e-like"/>
</dbReference>
<feature type="compositionally biased region" description="Polar residues" evidence="2">
    <location>
        <begin position="247"/>
        <end position="259"/>
    </location>
</feature>
<dbReference type="SUPFAM" id="SSF55418">
    <property type="entry name" value="eIF4e-like"/>
    <property type="match status" value="1"/>
</dbReference>
<accession>A0A8H5FTP0</accession>
<feature type="region of interest" description="Disordered" evidence="2">
    <location>
        <begin position="247"/>
        <end position="315"/>
    </location>
</feature>
<proteinExistence type="inferred from homology"/>
<dbReference type="PANTHER" id="PTHR31977:SF1">
    <property type="entry name" value="UPF0696 PROTEIN C11ORF68"/>
    <property type="match status" value="1"/>
</dbReference>
<evidence type="ECO:0000256" key="2">
    <source>
        <dbReference type="SAM" id="MobiDB-lite"/>
    </source>
</evidence>
<evidence type="ECO:0000256" key="1">
    <source>
        <dbReference type="ARBA" id="ARBA00010568"/>
    </source>
</evidence>
<protein>
    <submittedName>
        <fullName evidence="3">Uncharacterized protein</fullName>
    </submittedName>
</protein>